<evidence type="ECO:0000256" key="1">
    <source>
        <dbReference type="SAM" id="Phobius"/>
    </source>
</evidence>
<reference evidence="2 3" key="1">
    <citation type="submission" date="2019-06" db="EMBL/GenBank/DDBJ databases">
        <title>Sequencing the genomes of 1000 actinobacteria strains.</title>
        <authorList>
            <person name="Klenk H.-P."/>
        </authorList>
    </citation>
    <scope>NUCLEOTIDE SEQUENCE [LARGE SCALE GENOMIC DNA]</scope>
    <source>
        <strain evidence="2 3">DSM 18082</strain>
    </source>
</reference>
<protein>
    <submittedName>
        <fullName evidence="2">Uncharacterized protein</fullName>
    </submittedName>
</protein>
<dbReference type="AlphaFoldDB" id="A0A542ZH49"/>
<evidence type="ECO:0000313" key="3">
    <source>
        <dbReference type="Proteomes" id="UP000319514"/>
    </source>
</evidence>
<accession>A0A542ZH49</accession>
<dbReference type="Proteomes" id="UP000319514">
    <property type="component" value="Unassembled WGS sequence"/>
</dbReference>
<proteinExistence type="predicted"/>
<keyword evidence="1" id="KW-0472">Membrane</keyword>
<sequence length="355" mass="37100">MNPTLDDLRHVLQDEAVASPAPSPDALVAGATARVQAARRRRAVLAGAAAVLVLAGGVLAGTHAGRKSSEPAHTGPFRVDATGGAFPAYSDGGKRLLVVTAPALDQLNGTIDVSTTPGRELTARILCKPDSIEDFDQRKIAKVTGPSRTPAQIHCLPSADVAMNDSVLGKAEGTHTPVDLDVFVNRREFSPGSGPSFAHATISIAIYESVPFAQFPKPSKPAEVDVLGDFVANTPKGAVVLRRPRTTAEANTATAFTVPYSPNLDLDISVHGPGRMKVTVNGVVVQDPFPNDSPNPPVDGFHEFTTWAYSGLTSPLDPRGTAAVAPLAKGTPMHVVLTPEGFTGPNWQVVVAPQE</sequence>
<evidence type="ECO:0000313" key="2">
    <source>
        <dbReference type="EMBL" id="TQL59636.1"/>
    </source>
</evidence>
<feature type="transmembrane region" description="Helical" evidence="1">
    <location>
        <begin position="43"/>
        <end position="61"/>
    </location>
</feature>
<keyword evidence="1" id="KW-1133">Transmembrane helix</keyword>
<organism evidence="2 3">
    <name type="scientific">Oryzihumus leptocrescens</name>
    <dbReference type="NCBI Taxonomy" id="297536"/>
    <lineage>
        <taxon>Bacteria</taxon>
        <taxon>Bacillati</taxon>
        <taxon>Actinomycetota</taxon>
        <taxon>Actinomycetes</taxon>
        <taxon>Micrococcales</taxon>
        <taxon>Intrasporangiaceae</taxon>
        <taxon>Oryzihumus</taxon>
    </lineage>
</organism>
<gene>
    <name evidence="2" type="ORF">FB474_0998</name>
</gene>
<keyword evidence="3" id="KW-1185">Reference proteome</keyword>
<comment type="caution">
    <text evidence="2">The sequence shown here is derived from an EMBL/GenBank/DDBJ whole genome shotgun (WGS) entry which is preliminary data.</text>
</comment>
<dbReference type="RefSeq" id="WP_141787632.1">
    <property type="nucleotide sequence ID" value="NZ_BAAAKX010000004.1"/>
</dbReference>
<dbReference type="EMBL" id="VFOQ01000001">
    <property type="protein sequence ID" value="TQL59636.1"/>
    <property type="molecule type" value="Genomic_DNA"/>
</dbReference>
<name>A0A542ZH49_9MICO</name>
<keyword evidence="1" id="KW-0812">Transmembrane</keyword>